<dbReference type="PANTHER" id="PTHR24015:SF1903">
    <property type="entry name" value="OS05G0305300 PROTEIN"/>
    <property type="match status" value="1"/>
</dbReference>
<dbReference type="InterPro" id="IPR046960">
    <property type="entry name" value="PPR_At4g14850-like_plant"/>
</dbReference>
<evidence type="ECO:0000256" key="1">
    <source>
        <dbReference type="ARBA" id="ARBA00006643"/>
    </source>
</evidence>
<evidence type="ECO:0000256" key="2">
    <source>
        <dbReference type="ARBA" id="ARBA00022737"/>
    </source>
</evidence>
<dbReference type="Pfam" id="PF13041">
    <property type="entry name" value="PPR_2"/>
    <property type="match status" value="2"/>
</dbReference>
<dbReference type="Proteomes" id="UP001443914">
    <property type="component" value="Unassembled WGS sequence"/>
</dbReference>
<dbReference type="NCBIfam" id="TIGR00756">
    <property type="entry name" value="PPR"/>
    <property type="match status" value="5"/>
</dbReference>
<reference evidence="5" key="1">
    <citation type="submission" date="2024-03" db="EMBL/GenBank/DDBJ databases">
        <title>WGS assembly of Saponaria officinalis var. Norfolk2.</title>
        <authorList>
            <person name="Jenkins J."/>
            <person name="Shu S."/>
            <person name="Grimwood J."/>
            <person name="Barry K."/>
            <person name="Goodstein D."/>
            <person name="Schmutz J."/>
            <person name="Leebens-Mack J."/>
            <person name="Osbourn A."/>
        </authorList>
    </citation>
    <scope>NUCLEOTIDE SEQUENCE [LARGE SCALE GENOMIC DNA]</scope>
    <source>
        <strain evidence="5">JIC</strain>
    </source>
</reference>
<dbReference type="AlphaFoldDB" id="A0AAW1MRL5"/>
<evidence type="ECO:0000256" key="3">
    <source>
        <dbReference type="PROSITE-ProRule" id="PRU00708"/>
    </source>
</evidence>
<dbReference type="FunFam" id="1.25.40.10:FF:000361">
    <property type="entry name" value="Pentatricopeptide repeat-containing protein chloroplastic"/>
    <property type="match status" value="1"/>
</dbReference>
<dbReference type="GO" id="GO:0003729">
    <property type="term" value="F:mRNA binding"/>
    <property type="evidence" value="ECO:0007669"/>
    <property type="project" value="UniProtKB-ARBA"/>
</dbReference>
<keyword evidence="6" id="KW-1185">Reference proteome</keyword>
<dbReference type="InterPro" id="IPR011990">
    <property type="entry name" value="TPR-like_helical_dom_sf"/>
</dbReference>
<dbReference type="Pfam" id="PF14432">
    <property type="entry name" value="DYW_deaminase"/>
    <property type="match status" value="1"/>
</dbReference>
<dbReference type="FunFam" id="1.25.40.10:FF:000344">
    <property type="entry name" value="Pentatricopeptide repeat-containing protein"/>
    <property type="match status" value="1"/>
</dbReference>
<feature type="repeat" description="PPR" evidence="3">
    <location>
        <begin position="642"/>
        <end position="676"/>
    </location>
</feature>
<dbReference type="GO" id="GO:0009451">
    <property type="term" value="P:RNA modification"/>
    <property type="evidence" value="ECO:0007669"/>
    <property type="project" value="InterPro"/>
</dbReference>
<dbReference type="InterPro" id="IPR032867">
    <property type="entry name" value="DYW_dom"/>
</dbReference>
<comment type="similarity">
    <text evidence="1">Belongs to the PPR family. PCMP-H subfamily.</text>
</comment>
<feature type="domain" description="DYW" evidence="4">
    <location>
        <begin position="857"/>
        <end position="949"/>
    </location>
</feature>
<dbReference type="Gene3D" id="1.25.40.10">
    <property type="entry name" value="Tetratricopeptide repeat domain"/>
    <property type="match status" value="6"/>
</dbReference>
<feature type="repeat" description="PPR" evidence="3">
    <location>
        <begin position="440"/>
        <end position="474"/>
    </location>
</feature>
<dbReference type="Pfam" id="PF01535">
    <property type="entry name" value="PPR"/>
    <property type="match status" value="6"/>
</dbReference>
<dbReference type="PROSITE" id="PS51375">
    <property type="entry name" value="PPR"/>
    <property type="match status" value="4"/>
</dbReference>
<accession>A0AAW1MRL5</accession>
<feature type="repeat" description="PPR" evidence="3">
    <location>
        <begin position="132"/>
        <end position="167"/>
    </location>
</feature>
<protein>
    <recommendedName>
        <fullName evidence="4">DYW domain-containing protein</fullName>
    </recommendedName>
</protein>
<keyword evidence="2" id="KW-0677">Repeat</keyword>
<dbReference type="Pfam" id="PF20431">
    <property type="entry name" value="E_motif"/>
    <property type="match status" value="1"/>
</dbReference>
<evidence type="ECO:0000313" key="6">
    <source>
        <dbReference type="Proteomes" id="UP001443914"/>
    </source>
</evidence>
<organism evidence="5 6">
    <name type="scientific">Saponaria officinalis</name>
    <name type="common">Common soapwort</name>
    <name type="synonym">Lychnis saponaria</name>
    <dbReference type="NCBI Taxonomy" id="3572"/>
    <lineage>
        <taxon>Eukaryota</taxon>
        <taxon>Viridiplantae</taxon>
        <taxon>Streptophyta</taxon>
        <taxon>Embryophyta</taxon>
        <taxon>Tracheophyta</taxon>
        <taxon>Spermatophyta</taxon>
        <taxon>Magnoliopsida</taxon>
        <taxon>eudicotyledons</taxon>
        <taxon>Gunneridae</taxon>
        <taxon>Pentapetalae</taxon>
        <taxon>Caryophyllales</taxon>
        <taxon>Caryophyllaceae</taxon>
        <taxon>Caryophylleae</taxon>
        <taxon>Saponaria</taxon>
    </lineage>
</organism>
<dbReference type="PANTHER" id="PTHR24015">
    <property type="entry name" value="OS07G0578800 PROTEIN-RELATED"/>
    <property type="match status" value="1"/>
</dbReference>
<proteinExistence type="inferred from homology"/>
<dbReference type="FunFam" id="1.25.40.10:FF:000690">
    <property type="entry name" value="Pentatricopeptide repeat-containing protein"/>
    <property type="match status" value="1"/>
</dbReference>
<name>A0AAW1MRL5_SAPOF</name>
<sequence>MAIITSPSFSSYTNHYSLTHKQCKKKHFFPLYPQQNSYISSSSTKSQNLNDGFALINHQLTTNSVQLHESVSLLVQSCGQQRNVEFGKKVHKFVSTHFSNDLSLNTHLMTMYSLCESPMDCRIVFDQLMNKNLFLWNLMISTYCKNEMYFDALLLFFKLVCESELNPDNFTLPCVIKSCALLSNVGFGEAVHGLAVKQGLVFDVFMGNALIMMYGKFGLISDAFKVFEGLPSRNLVSWNSIIHVCSENKFHKEGFDLFLQMIVDEDCFLPDVVTVVTLLPVCAAEMDIEMGKMIHSFAVKLGLSNEVTVNNALIDMYAKCECSFAARILFERNKNRNTVSWNSIIWNFSREGDDLTTFDLLRKMSMEGGIKLNEVTILNVLSAFRKKSQIISLKELHGYSIRHGLIFRGEFVANAFIAAYAKCKSLTSAYSMFRGMETKTVNSWNAVIDGYAQHGDPRKAVDLYLEMKSLRLQPDLFCLNSLILACSKLRLFSSGREIHGFVLRNGLDKDSFINVSLLSLYFLCDKSHYARSLFDRIENKNLVSWNAMISGFTQTGSPVEALDVFRALRGFQPDEITLTSLLAACSQLSCLRLGKEIHGSILRNDRSKDVFIFSSIIDMYAKCGCLELSRRFFDRLTLTERDLASWNVVISGYGYHGAGNEALVLFEQMQRTGIKPDHVTFIGVLAACSHGGLVEEGIKYLNNMDSIYGLEPKLEHYACVVDMLARAGRLRDALNLVENMPVEADAKIWSCLVSSSRIHSNFALGKTAAMKLLELDSNRVENYVLVSNLLAQSGKWDDMRNLRAEMRRKNLQKDAGCSWLESGGKIYNFVVGDHNLSESEKLREIWAGLEKKIRSIGYIPDTSSVLHDLGEDEKLNVLRGHSEKLAVSFGLLKTVKGTTLRVCKNLRICSDCHNAIKLVSKVVEREIIVRDNKRFHHFKNGSCSCRDYW</sequence>
<dbReference type="EMBL" id="JBDFQZ010000002">
    <property type="protein sequence ID" value="KAK9748176.1"/>
    <property type="molecule type" value="Genomic_DNA"/>
</dbReference>
<dbReference type="InterPro" id="IPR046848">
    <property type="entry name" value="E_motif"/>
</dbReference>
<comment type="caution">
    <text evidence="5">The sequence shown here is derived from an EMBL/GenBank/DDBJ whole genome shotgun (WGS) entry which is preliminary data.</text>
</comment>
<gene>
    <name evidence="5" type="ORF">RND81_02G041200</name>
</gene>
<dbReference type="InterPro" id="IPR002885">
    <property type="entry name" value="PPR_rpt"/>
</dbReference>
<dbReference type="GO" id="GO:0008270">
    <property type="term" value="F:zinc ion binding"/>
    <property type="evidence" value="ECO:0007669"/>
    <property type="project" value="InterPro"/>
</dbReference>
<evidence type="ECO:0000313" key="5">
    <source>
        <dbReference type="EMBL" id="KAK9748176.1"/>
    </source>
</evidence>
<feature type="repeat" description="PPR" evidence="3">
    <location>
        <begin position="541"/>
        <end position="571"/>
    </location>
</feature>
<evidence type="ECO:0000259" key="4">
    <source>
        <dbReference type="Pfam" id="PF14432"/>
    </source>
</evidence>